<dbReference type="InterPro" id="IPR003141">
    <property type="entry name" value="Pol/His_phosphatase_N"/>
</dbReference>
<dbReference type="PANTHER" id="PTHR32294:SF0">
    <property type="entry name" value="DNA POLYMERASE III SUBUNIT ALPHA"/>
    <property type="match status" value="1"/>
</dbReference>
<dbReference type="InterPro" id="IPR004805">
    <property type="entry name" value="DnaE2/DnaE/PolC"/>
</dbReference>
<organism evidence="2">
    <name type="scientific">uncultured Caudovirales phage</name>
    <dbReference type="NCBI Taxonomy" id="2100421"/>
    <lineage>
        <taxon>Viruses</taxon>
        <taxon>Duplodnaviria</taxon>
        <taxon>Heunggongvirae</taxon>
        <taxon>Uroviricota</taxon>
        <taxon>Caudoviricetes</taxon>
        <taxon>Peduoviridae</taxon>
        <taxon>Maltschvirus</taxon>
        <taxon>Maltschvirus maltsch</taxon>
    </lineage>
</organism>
<sequence>MSFVHLHVHTEYSLLDGINRVNTLPKYVNSINQKAIAMTDHGSVSGSYKFYKHCKENNIQPIIGMEAYYTCADRTVREKDDLEENYYHLILLAMNNKGLHNLYKLSTFSYTEGMYHKPRIDDDLLGQYSEGIVATTACLGSRASQLILRGRSNDAIKLIDHHRAIFNNRLLVELQLHNMEEQQLVNKELLKIANKYDYPIICTNDCHYTHEHDKEHHEAALCLQTKTKLSDPKRFSFGEIKVHVADHDWMWKQAQECGLPYEVISNTVEVAKMIDSDDYFSDRMNRYPRFRELNGVPSHEYLEVESKRGLWERFQGMPPQEYRDRLDHELTAIKRMGFSDYMLVVAQFMDGARERGVLHGPGRGSAAGSLVAWALRITEVDPVKYNLIFSRFLNEGRGATPLIFTPEMSIEASRFVVPF</sequence>
<dbReference type="PANTHER" id="PTHR32294">
    <property type="entry name" value="DNA POLYMERASE III SUBUNIT ALPHA"/>
    <property type="match status" value="1"/>
</dbReference>
<dbReference type="InterPro" id="IPR016195">
    <property type="entry name" value="Pol/histidinol_Pase-like"/>
</dbReference>
<name>A0A6J5NLB3_9CAUD</name>
<dbReference type="Pfam" id="PF07733">
    <property type="entry name" value="DNA_pol3_alpha"/>
    <property type="match status" value="1"/>
</dbReference>
<protein>
    <submittedName>
        <fullName evidence="2">PHP domain containing protein</fullName>
    </submittedName>
</protein>
<feature type="domain" description="Polymerase/histidinol phosphatase N-terminal" evidence="1">
    <location>
        <begin position="4"/>
        <end position="71"/>
    </location>
</feature>
<gene>
    <name evidence="2" type="ORF">UFOVP724_101</name>
</gene>
<reference evidence="2" key="1">
    <citation type="submission" date="2020-04" db="EMBL/GenBank/DDBJ databases">
        <authorList>
            <person name="Chiriac C."/>
            <person name="Salcher M."/>
            <person name="Ghai R."/>
            <person name="Kavagutti S V."/>
        </authorList>
    </citation>
    <scope>NUCLEOTIDE SEQUENCE</scope>
</reference>
<dbReference type="SUPFAM" id="SSF89550">
    <property type="entry name" value="PHP domain-like"/>
    <property type="match status" value="1"/>
</dbReference>
<evidence type="ECO:0000259" key="1">
    <source>
        <dbReference type="SMART" id="SM00481"/>
    </source>
</evidence>
<dbReference type="InterPro" id="IPR011708">
    <property type="entry name" value="DNA_pol3_alpha_NTPase_dom"/>
</dbReference>
<dbReference type="GO" id="GO:0008408">
    <property type="term" value="F:3'-5' exonuclease activity"/>
    <property type="evidence" value="ECO:0007669"/>
    <property type="project" value="InterPro"/>
</dbReference>
<dbReference type="Gene3D" id="3.20.20.140">
    <property type="entry name" value="Metal-dependent hydrolases"/>
    <property type="match status" value="1"/>
</dbReference>
<dbReference type="GO" id="GO:0006260">
    <property type="term" value="P:DNA replication"/>
    <property type="evidence" value="ECO:0007669"/>
    <property type="project" value="InterPro"/>
</dbReference>
<proteinExistence type="predicted"/>
<dbReference type="EMBL" id="LR796696">
    <property type="protein sequence ID" value="CAB4160179.1"/>
    <property type="molecule type" value="Genomic_DNA"/>
</dbReference>
<accession>A0A6J5NLB3</accession>
<dbReference type="InterPro" id="IPR004013">
    <property type="entry name" value="PHP_dom"/>
</dbReference>
<dbReference type="SMART" id="SM00481">
    <property type="entry name" value="POLIIIAc"/>
    <property type="match status" value="1"/>
</dbReference>
<dbReference type="Pfam" id="PF02811">
    <property type="entry name" value="PHP"/>
    <property type="match status" value="1"/>
</dbReference>
<evidence type="ECO:0000313" key="2">
    <source>
        <dbReference type="EMBL" id="CAB4160179.1"/>
    </source>
</evidence>